<protein>
    <submittedName>
        <fullName evidence="2">Uncharacterized protein</fullName>
    </submittedName>
</protein>
<keyword evidence="3" id="KW-1185">Reference proteome</keyword>
<organism evidence="2 3">
    <name type="scientific">Cordyceps javanica</name>
    <dbReference type="NCBI Taxonomy" id="43265"/>
    <lineage>
        <taxon>Eukaryota</taxon>
        <taxon>Fungi</taxon>
        <taxon>Dikarya</taxon>
        <taxon>Ascomycota</taxon>
        <taxon>Pezizomycotina</taxon>
        <taxon>Sordariomycetes</taxon>
        <taxon>Hypocreomycetidae</taxon>
        <taxon>Hypocreales</taxon>
        <taxon>Cordycipitaceae</taxon>
        <taxon>Cordyceps</taxon>
    </lineage>
</organism>
<evidence type="ECO:0000256" key="1">
    <source>
        <dbReference type="SAM" id="MobiDB-lite"/>
    </source>
</evidence>
<evidence type="ECO:0000313" key="3">
    <source>
        <dbReference type="Proteomes" id="UP000315783"/>
    </source>
</evidence>
<proteinExistence type="predicted"/>
<comment type="caution">
    <text evidence="2">The sequence shown here is derived from an EMBL/GenBank/DDBJ whole genome shotgun (WGS) entry which is preliminary data.</text>
</comment>
<sequence>MVTVRIIKATPSCLRSNCVKGDRITLGCRLDVLIQQLHLVRHVRSSLLCSDSDIDCRDSSSAAPGQLLQLAVGKFECDAGRARSSPARSLACPVWLLSFILMPCHLTSSLLIPSRTFAKAGGILHSRLERVFNENRKAIRLLSITWSLRHQIPYIIHMAGGYGGDGGGKFDNCEQPTVILTRKPPVAPLRLALSPVIDVEIKKDGTYACQWLRRVDMYGLGKREQEREQEQEGRSAPPTKTPVALSGYSLRFSLPTIITRSQTGRSSTTLAHVPCADIGRHRNATLICKPSRSLCVDLMPRNCGSLAEYPEATGSPCIVHILAWRKTNKRARH</sequence>
<dbReference type="EMBL" id="SPUK01000002">
    <property type="protein sequence ID" value="TQV99899.1"/>
    <property type="molecule type" value="Genomic_DNA"/>
</dbReference>
<feature type="compositionally biased region" description="Basic and acidic residues" evidence="1">
    <location>
        <begin position="223"/>
        <end position="233"/>
    </location>
</feature>
<gene>
    <name evidence="2" type="ORF">IF1G_02114</name>
</gene>
<name>A0A545VE38_9HYPO</name>
<evidence type="ECO:0000313" key="2">
    <source>
        <dbReference type="EMBL" id="TQV99899.1"/>
    </source>
</evidence>
<dbReference type="Proteomes" id="UP000315783">
    <property type="component" value="Unassembled WGS sequence"/>
</dbReference>
<accession>A0A545VE38</accession>
<dbReference type="AlphaFoldDB" id="A0A545VE38"/>
<feature type="region of interest" description="Disordered" evidence="1">
    <location>
        <begin position="223"/>
        <end position="243"/>
    </location>
</feature>
<reference evidence="2 3" key="1">
    <citation type="journal article" date="2019" name="Appl. Microbiol. Biotechnol.">
        <title>Genome sequence of Isaria javanica and comparative genome analysis insights into family S53 peptidase evolution in fungal entomopathogens.</title>
        <authorList>
            <person name="Lin R."/>
            <person name="Zhang X."/>
            <person name="Xin B."/>
            <person name="Zou M."/>
            <person name="Gao Y."/>
            <person name="Qin F."/>
            <person name="Hu Q."/>
            <person name="Xie B."/>
            <person name="Cheng X."/>
        </authorList>
    </citation>
    <scope>NUCLEOTIDE SEQUENCE [LARGE SCALE GENOMIC DNA]</scope>
    <source>
        <strain evidence="2 3">IJ1G</strain>
    </source>
</reference>